<sequence>MKVTAHEARRYAEVVADLTRRDDLYFSEYVEVTSVLARFWPEFLTMAELATLTFILGRTLMFRKKAESISKAHFLNGVIAADGTRVCSGVGVSHNTLRTALEGLVDKGIVDIHAFLDGKTETISRVYEVKTAKIVADRDTEGVRSMLIRSRKTMEKQPDRDGFEESGRGSKIWHTPLQNLAHNKEILRISKTSSKEDVSGSGEKVVERAFKLPMAKRVRRASVCTEPTTMSARERAEQILGAAKAKRNDRAVNTKVPTKKWETRTLQALLDKARESVGTSCPRITVVSKGIGVLHRRMLESEVEDVVDFFSWALTNWTLVASANRKAKATQLRNKATKAAQSEMHMAPNFSDLAYRFPYFFRFYQDRCYTEKQLASELKAKQEKIQTAKRKESEASIARRNEVRRRDEEAERQRRREEEAFRKRRAVMAQDSDDDLPEYEAPAWGG</sequence>
<organism evidence="2 3">
    <name type="scientific">Pseudomonas phage SM1</name>
    <dbReference type="NCBI Taxonomy" id="1772332"/>
    <lineage>
        <taxon>Viruses</taxon>
        <taxon>Duplodnaviria</taxon>
        <taxon>Heunggongvirae</taxon>
        <taxon>Uroviricota</taxon>
        <taxon>Caudoviricetes</taxon>
        <taxon>Samunavirus</taxon>
        <taxon>Samunavirus SM1</taxon>
    </lineage>
</organism>
<proteinExistence type="predicted"/>
<dbReference type="Proteomes" id="UP000224832">
    <property type="component" value="Segment"/>
</dbReference>
<feature type="region of interest" description="Disordered" evidence="1">
    <location>
        <begin position="389"/>
        <end position="446"/>
    </location>
</feature>
<keyword evidence="3" id="KW-1185">Reference proteome</keyword>
<protein>
    <submittedName>
        <fullName evidence="2">Uncharacterized protein</fullName>
    </submittedName>
</protein>
<evidence type="ECO:0000313" key="2">
    <source>
        <dbReference type="EMBL" id="ALT58027.1"/>
    </source>
</evidence>
<dbReference type="EMBL" id="KU245542">
    <property type="protein sequence ID" value="ALT58027.1"/>
    <property type="molecule type" value="Genomic_DNA"/>
</dbReference>
<accession>A0A0U3CPF2</accession>
<feature type="compositionally biased region" description="Basic and acidic residues" evidence="1">
    <location>
        <begin position="389"/>
        <end position="421"/>
    </location>
</feature>
<evidence type="ECO:0000256" key="1">
    <source>
        <dbReference type="SAM" id="MobiDB-lite"/>
    </source>
</evidence>
<gene>
    <name evidence="2" type="ORF">SM1_034</name>
</gene>
<evidence type="ECO:0000313" key="3">
    <source>
        <dbReference type="Proteomes" id="UP000224832"/>
    </source>
</evidence>
<name>A0A0U3CPF2_9CAUD</name>
<reference evidence="2 3" key="1">
    <citation type="submission" date="2015-12" db="EMBL/GenBank/DDBJ databases">
        <title>In silico genomic study of Pseudomonas phage SM1.</title>
        <authorList>
            <person name="Zawawi N.A.M."/>
            <person name="Mat-Arip Y."/>
            <person name="Wan-Jauhari W.K."/>
            <person name="Fauzi A.A."/>
            <person name="Yee F.J."/>
        </authorList>
    </citation>
    <scope>NUCLEOTIDE SEQUENCE [LARGE SCALE GENOMIC DNA]</scope>
</reference>